<evidence type="ECO:0000256" key="2">
    <source>
        <dbReference type="ARBA" id="ARBA00023015"/>
    </source>
</evidence>
<dbReference type="GO" id="GO:0003700">
    <property type="term" value="F:DNA-binding transcription factor activity"/>
    <property type="evidence" value="ECO:0007669"/>
    <property type="project" value="InterPro"/>
</dbReference>
<keyword evidence="2" id="KW-0805">Transcription regulation</keyword>
<reference evidence="6" key="1">
    <citation type="submission" date="2020-08" db="EMBL/GenBank/DDBJ databases">
        <title>Genome public.</title>
        <authorList>
            <person name="Liu C."/>
            <person name="Sun Q."/>
        </authorList>
    </citation>
    <scope>NUCLEOTIDE SEQUENCE</scope>
    <source>
        <strain evidence="6">NSJ-24</strain>
    </source>
</reference>
<proteinExistence type="predicted"/>
<evidence type="ECO:0000259" key="5">
    <source>
        <dbReference type="PROSITE" id="PS50937"/>
    </source>
</evidence>
<accession>A0A926EAW3</accession>
<keyword evidence="1" id="KW-0678">Repressor</keyword>
<protein>
    <submittedName>
        <fullName evidence="6">MerR family transcriptional regulator</fullName>
    </submittedName>
</protein>
<dbReference type="Pfam" id="PF13411">
    <property type="entry name" value="MerR_1"/>
    <property type="match status" value="1"/>
</dbReference>
<dbReference type="InterPro" id="IPR047057">
    <property type="entry name" value="MerR_fam"/>
</dbReference>
<evidence type="ECO:0000256" key="4">
    <source>
        <dbReference type="ARBA" id="ARBA00023163"/>
    </source>
</evidence>
<dbReference type="Gene3D" id="1.10.1660.10">
    <property type="match status" value="1"/>
</dbReference>
<dbReference type="PANTHER" id="PTHR30204">
    <property type="entry name" value="REDOX-CYCLING DRUG-SENSING TRANSCRIPTIONAL ACTIVATOR SOXR"/>
    <property type="match status" value="1"/>
</dbReference>
<dbReference type="PROSITE" id="PS00552">
    <property type="entry name" value="HTH_MERR_1"/>
    <property type="match status" value="1"/>
</dbReference>
<keyword evidence="4" id="KW-0804">Transcription</keyword>
<dbReference type="PANTHER" id="PTHR30204:SF69">
    <property type="entry name" value="MERR-FAMILY TRANSCRIPTIONAL REGULATOR"/>
    <property type="match status" value="1"/>
</dbReference>
<comment type="caution">
    <text evidence="6">The sequence shown here is derived from an EMBL/GenBank/DDBJ whole genome shotgun (WGS) entry which is preliminary data.</text>
</comment>
<feature type="domain" description="HTH merR-type" evidence="5">
    <location>
        <begin position="4"/>
        <end position="74"/>
    </location>
</feature>
<dbReference type="GO" id="GO:0003677">
    <property type="term" value="F:DNA binding"/>
    <property type="evidence" value="ECO:0007669"/>
    <property type="project" value="UniProtKB-KW"/>
</dbReference>
<evidence type="ECO:0000313" key="7">
    <source>
        <dbReference type="Proteomes" id="UP000610862"/>
    </source>
</evidence>
<organism evidence="6 7">
    <name type="scientific">Lentihominibacter hominis</name>
    <dbReference type="NCBI Taxonomy" id="2763645"/>
    <lineage>
        <taxon>Bacteria</taxon>
        <taxon>Bacillati</taxon>
        <taxon>Bacillota</taxon>
        <taxon>Clostridia</taxon>
        <taxon>Peptostreptococcales</taxon>
        <taxon>Anaerovoracaceae</taxon>
        <taxon>Lentihominibacter</taxon>
    </lineage>
</organism>
<name>A0A926EAW3_9FIRM</name>
<dbReference type="EMBL" id="JACRTA010000002">
    <property type="protein sequence ID" value="MBC8568422.1"/>
    <property type="molecule type" value="Genomic_DNA"/>
</dbReference>
<gene>
    <name evidence="6" type="ORF">H8692_06600</name>
</gene>
<evidence type="ECO:0000256" key="3">
    <source>
        <dbReference type="ARBA" id="ARBA00023125"/>
    </source>
</evidence>
<dbReference type="PROSITE" id="PS50937">
    <property type="entry name" value="HTH_MERR_2"/>
    <property type="match status" value="1"/>
</dbReference>
<dbReference type="InterPro" id="IPR000551">
    <property type="entry name" value="MerR-type_HTH_dom"/>
</dbReference>
<dbReference type="SUPFAM" id="SSF46955">
    <property type="entry name" value="Putative DNA-binding domain"/>
    <property type="match status" value="1"/>
</dbReference>
<keyword evidence="3" id="KW-0238">DNA-binding</keyword>
<evidence type="ECO:0000313" key="6">
    <source>
        <dbReference type="EMBL" id="MBC8568422.1"/>
    </source>
</evidence>
<dbReference type="Proteomes" id="UP000610862">
    <property type="component" value="Unassembled WGS sequence"/>
</dbReference>
<sequence>MKKYFSISAAAKKTNVTSETLRHYDRIGLLKPSKKDERTNYRYYSEEDIIRLNTICSLQKMDLPLKAIKEVLEYDDLNKVIDFLTEAEKKADEKIADLQYSKQKIQAAKADYKSKLQYQTPAEDVTVKYFTKRVIMLSDNLKSPALDNLWNYLKHFYDKIDPEEKQSFLFEDLAGVYTENGISRLFALCIRYGNADGLKILPEGYYLCSSCNEENRIKKIDEVLQTVKTDYHTEPEFIVQQIIISGILQWHYQIQVYLHR</sequence>
<dbReference type="InterPro" id="IPR009061">
    <property type="entry name" value="DNA-bd_dom_put_sf"/>
</dbReference>
<evidence type="ECO:0000256" key="1">
    <source>
        <dbReference type="ARBA" id="ARBA00022491"/>
    </source>
</evidence>
<dbReference type="AlphaFoldDB" id="A0A926EAW3"/>
<dbReference type="SMART" id="SM00422">
    <property type="entry name" value="HTH_MERR"/>
    <property type="match status" value="1"/>
</dbReference>
<dbReference type="RefSeq" id="WP_187525291.1">
    <property type="nucleotide sequence ID" value="NZ_JACRTA010000002.1"/>
</dbReference>
<keyword evidence="7" id="KW-1185">Reference proteome</keyword>